<feature type="domain" description="NTF2-like N-terminal transpeptidase" evidence="3">
    <location>
        <begin position="68"/>
        <end position="174"/>
    </location>
</feature>
<keyword evidence="1" id="KW-1133">Transmembrane helix</keyword>
<dbReference type="Gene3D" id="3.40.710.10">
    <property type="entry name" value="DD-peptidase/beta-lactamase superfamily"/>
    <property type="match status" value="1"/>
</dbReference>
<evidence type="ECO:0000256" key="1">
    <source>
        <dbReference type="SAM" id="Phobius"/>
    </source>
</evidence>
<evidence type="ECO:0000259" key="2">
    <source>
        <dbReference type="Pfam" id="PF00905"/>
    </source>
</evidence>
<dbReference type="SUPFAM" id="SSF56601">
    <property type="entry name" value="beta-lactamase/transpeptidase-like"/>
    <property type="match status" value="1"/>
</dbReference>
<dbReference type="PANTHER" id="PTHR30627:SF24">
    <property type="entry name" value="PENICILLIN-BINDING PROTEIN 4B"/>
    <property type="match status" value="1"/>
</dbReference>
<reference evidence="5" key="1">
    <citation type="journal article" date="2019" name="Int. J. Syst. Evol. Microbiol.">
        <title>The Global Catalogue of Microorganisms (GCM) 10K type strain sequencing project: providing services to taxonomists for standard genome sequencing and annotation.</title>
        <authorList>
            <consortium name="The Broad Institute Genomics Platform"/>
            <consortium name="The Broad Institute Genome Sequencing Center for Infectious Disease"/>
            <person name="Wu L."/>
            <person name="Ma J."/>
        </authorList>
    </citation>
    <scope>NUCLEOTIDE SEQUENCE [LARGE SCALE GENOMIC DNA]</scope>
    <source>
        <strain evidence="5">CGMCC 4.7177</strain>
    </source>
</reference>
<evidence type="ECO:0000313" key="4">
    <source>
        <dbReference type="EMBL" id="MFC4498656.1"/>
    </source>
</evidence>
<organism evidence="4 5">
    <name type="scientific">Streptomyces vulcanius</name>
    <dbReference type="NCBI Taxonomy" id="1441876"/>
    <lineage>
        <taxon>Bacteria</taxon>
        <taxon>Bacillati</taxon>
        <taxon>Actinomycetota</taxon>
        <taxon>Actinomycetes</taxon>
        <taxon>Kitasatosporales</taxon>
        <taxon>Streptomycetaceae</taxon>
        <taxon>Streptomyces</taxon>
    </lineage>
</organism>
<dbReference type="InterPro" id="IPR001460">
    <property type="entry name" value="PCN-bd_Tpept"/>
</dbReference>
<dbReference type="RefSeq" id="WP_381168140.1">
    <property type="nucleotide sequence ID" value="NZ_JBHSFK010000002.1"/>
</dbReference>
<dbReference type="InterPro" id="IPR012338">
    <property type="entry name" value="Beta-lactam/transpept-like"/>
</dbReference>
<protein>
    <submittedName>
        <fullName evidence="4">Penicillin-binding transpeptidase domain-containing protein</fullName>
    </submittedName>
</protein>
<dbReference type="Pfam" id="PF00905">
    <property type="entry name" value="Transpeptidase"/>
    <property type="match status" value="1"/>
</dbReference>
<proteinExistence type="predicted"/>
<gene>
    <name evidence="4" type="ORF">ACFPIH_03810</name>
</gene>
<dbReference type="PANTHER" id="PTHR30627">
    <property type="entry name" value="PEPTIDOGLYCAN D,D-TRANSPEPTIDASE"/>
    <property type="match status" value="1"/>
</dbReference>
<dbReference type="InterPro" id="IPR007887">
    <property type="entry name" value="MecA_N"/>
</dbReference>
<keyword evidence="1" id="KW-0472">Membrane</keyword>
<evidence type="ECO:0000313" key="5">
    <source>
        <dbReference type="Proteomes" id="UP001595839"/>
    </source>
</evidence>
<keyword evidence="5" id="KW-1185">Reference proteome</keyword>
<keyword evidence="1" id="KW-0812">Transmembrane</keyword>
<dbReference type="EMBL" id="JBHSFK010000002">
    <property type="protein sequence ID" value="MFC4498656.1"/>
    <property type="molecule type" value="Genomic_DNA"/>
</dbReference>
<feature type="domain" description="Penicillin-binding protein transpeptidase" evidence="2">
    <location>
        <begin position="279"/>
        <end position="551"/>
    </location>
</feature>
<sequence>MGKRRRVDERRKKRRPAVVGGMIAVVVGGAGFGVYALYGGGAAAEDGTPAAKKPAVRTGPLSATEVTTAARTFLASWQQGRVAQAAAGTDDSTAATALLTGYTKDAHITGVTLTPGTRTGDKVPFSVKGTVTYKKVSKPVSYSSALTVVRRAKDGKALVDWHASVVHPDLADGDTLVTGEAGDPPVKALDRDGGEITTAKYPSLGTVLDGLREKYGKKAGGTAGVELRVVRGKASKAKKASDKTLMELSKGTPGTVRTTLSPTMQAAAERQVAQRSRASVVMLRPSTGEVLAVANSSHGFNVALQGSLAPGSTMKVITSSLLIEKDLASVDKSHPCPKYFTYGGWKFQNDDKFEIKGGTFKASFARSCNTAFISQAGKVDNDSLTKQAQQVFGLSMNNWAIGVPTFDGSVPVQSAAQKAASLIGQGGVRMNPLNMASVAATVKSGTFHQPYLVARSVDDRTFATASRAMSSATLSQLRELMNYTAAYGTAAEAMSGLGPDDGAKTGSAEVDGQSKPNGWFTAYRGDLAGAGVVQAGGHGGDTAGPIVASLLKLGG</sequence>
<dbReference type="InterPro" id="IPR050515">
    <property type="entry name" value="Beta-lactam/transpept"/>
</dbReference>
<evidence type="ECO:0000259" key="3">
    <source>
        <dbReference type="Pfam" id="PF05223"/>
    </source>
</evidence>
<dbReference type="Pfam" id="PF05223">
    <property type="entry name" value="MecA_N"/>
    <property type="match status" value="1"/>
</dbReference>
<dbReference type="Proteomes" id="UP001595839">
    <property type="component" value="Unassembled WGS sequence"/>
</dbReference>
<feature type="transmembrane region" description="Helical" evidence="1">
    <location>
        <begin position="16"/>
        <end position="38"/>
    </location>
</feature>
<accession>A0ABV9AM77</accession>
<comment type="caution">
    <text evidence="4">The sequence shown here is derived from an EMBL/GenBank/DDBJ whole genome shotgun (WGS) entry which is preliminary data.</text>
</comment>
<name>A0ABV9AM77_9ACTN</name>